<dbReference type="GO" id="GO:0050511">
    <property type="term" value="F:undecaprenyldiphospho-muramoylpentapeptide beta-N-acetylglucosaminyltransferase activity"/>
    <property type="evidence" value="ECO:0007669"/>
    <property type="project" value="UniProtKB-UniRule"/>
</dbReference>
<evidence type="ECO:0000313" key="14">
    <source>
        <dbReference type="Proteomes" id="UP000051213"/>
    </source>
</evidence>
<dbReference type="AlphaFoldDB" id="A0A0R2U4E9"/>
<feature type="domain" description="Glycosyl transferase family 28 C-terminal" evidence="12">
    <location>
        <begin position="177"/>
        <end position="342"/>
    </location>
</feature>
<feature type="binding site" evidence="10">
    <location>
        <position position="119"/>
    </location>
    <ligand>
        <name>UDP-N-acetyl-alpha-D-glucosamine</name>
        <dbReference type="ChEBI" id="CHEBI:57705"/>
    </ligand>
</feature>
<proteinExistence type="inferred from homology"/>
<keyword evidence="3 10" id="KW-0328">Glycosyltransferase</keyword>
<dbReference type="NCBIfam" id="TIGR01133">
    <property type="entry name" value="murG"/>
    <property type="match status" value="1"/>
</dbReference>
<comment type="caution">
    <text evidence="13">The sequence shown here is derived from an EMBL/GenBank/DDBJ whole genome shotgun (WGS) entry which is preliminary data.</text>
</comment>
<evidence type="ECO:0000259" key="11">
    <source>
        <dbReference type="Pfam" id="PF03033"/>
    </source>
</evidence>
<dbReference type="GO" id="GO:0005886">
    <property type="term" value="C:plasma membrane"/>
    <property type="evidence" value="ECO:0007669"/>
    <property type="project" value="UniProtKB-SubCell"/>
</dbReference>
<dbReference type="GO" id="GO:0009252">
    <property type="term" value="P:peptidoglycan biosynthetic process"/>
    <property type="evidence" value="ECO:0007669"/>
    <property type="project" value="UniProtKB-UniRule"/>
</dbReference>
<keyword evidence="2 10" id="KW-0132">Cell division</keyword>
<feature type="binding site" evidence="10">
    <location>
        <position position="242"/>
    </location>
    <ligand>
        <name>UDP-N-acetyl-alpha-D-glucosamine</name>
        <dbReference type="ChEBI" id="CHEBI:57705"/>
    </ligand>
</feature>
<dbReference type="HAMAP" id="MF_00033">
    <property type="entry name" value="MurG"/>
    <property type="match status" value="1"/>
</dbReference>
<dbReference type="GO" id="GO:0051301">
    <property type="term" value="P:cell division"/>
    <property type="evidence" value="ECO:0007669"/>
    <property type="project" value="UniProtKB-KW"/>
</dbReference>
<dbReference type="GO" id="GO:0008360">
    <property type="term" value="P:regulation of cell shape"/>
    <property type="evidence" value="ECO:0007669"/>
    <property type="project" value="UniProtKB-KW"/>
</dbReference>
<dbReference type="GO" id="GO:0005975">
    <property type="term" value="P:carbohydrate metabolic process"/>
    <property type="evidence" value="ECO:0007669"/>
    <property type="project" value="InterPro"/>
</dbReference>
<evidence type="ECO:0000256" key="3">
    <source>
        <dbReference type="ARBA" id="ARBA00022676"/>
    </source>
</evidence>
<organism evidence="13 14">
    <name type="scientific">SAR92 bacterium BACL26 MAG-121220-bin70</name>
    <dbReference type="NCBI Taxonomy" id="1655626"/>
    <lineage>
        <taxon>Bacteria</taxon>
        <taxon>Pseudomonadati</taxon>
        <taxon>Pseudomonadota</taxon>
        <taxon>Gammaproteobacteria</taxon>
        <taxon>Cellvibrionales</taxon>
        <taxon>Porticoccaceae</taxon>
        <taxon>SAR92 clade</taxon>
    </lineage>
</organism>
<evidence type="ECO:0000256" key="2">
    <source>
        <dbReference type="ARBA" id="ARBA00022618"/>
    </source>
</evidence>
<evidence type="ECO:0000256" key="4">
    <source>
        <dbReference type="ARBA" id="ARBA00022679"/>
    </source>
</evidence>
<feature type="binding site" evidence="10">
    <location>
        <position position="183"/>
    </location>
    <ligand>
        <name>UDP-N-acetyl-alpha-D-glucosamine</name>
        <dbReference type="ChEBI" id="CHEBI:57705"/>
    </ligand>
</feature>
<sequence length="356" mass="38540">MIMAGGTGGHVFPALAVVDELRKENVALAWLGTRRGIEAELVPKNQIDLHYLDIEGIRGRGLGALLKAPLLLLRSIVQSLHVLSQFKPEVVLGMGGFASGPGAIAAWLKRIPIVIHEQNSIAGTTNRISAIFATKVMQGFPNTLKRGEWCGNPVRFDIANLPSPQVRFAGRTGKTRVLIVGGSRGAMAINTLLPKALKQIDEEIRPEILHQTGKVHWQGTLDLYYAQDLNPQSEQIKVVDFIESMAAAYEWADFVICRAGALTIAELTSAGLGSLLIPFPFAIDDHQTANGQLLVSQGAAVMVQQTQLSAEQLAEQLVVICGDGEKRLNMAMRARELAKNSAAREVARICMEVSRG</sequence>
<evidence type="ECO:0000256" key="1">
    <source>
        <dbReference type="ARBA" id="ARBA00022475"/>
    </source>
</evidence>
<feature type="binding site" evidence="10">
    <location>
        <begin position="7"/>
        <end position="9"/>
    </location>
    <ligand>
        <name>UDP-N-acetyl-alpha-D-glucosamine</name>
        <dbReference type="ChEBI" id="CHEBI:57705"/>
    </ligand>
</feature>
<comment type="pathway">
    <text evidence="10">Cell wall biogenesis; peptidoglycan biosynthesis.</text>
</comment>
<dbReference type="InterPro" id="IPR004276">
    <property type="entry name" value="GlycoTrans_28_N"/>
</dbReference>
<dbReference type="InterPro" id="IPR006009">
    <property type="entry name" value="GlcNAc_MurG"/>
</dbReference>
<evidence type="ECO:0000256" key="9">
    <source>
        <dbReference type="ARBA" id="ARBA00023316"/>
    </source>
</evidence>
<dbReference type="EMBL" id="LICA01000206">
    <property type="protein sequence ID" value="KRO93832.1"/>
    <property type="molecule type" value="Genomic_DNA"/>
</dbReference>
<gene>
    <name evidence="10 13" type="primary">murG</name>
    <name evidence="13" type="ORF">ABS24_05160</name>
</gene>
<dbReference type="UniPathway" id="UPA00219"/>
<keyword evidence="8 10" id="KW-0131">Cell cycle</keyword>
<feature type="binding site" evidence="10">
    <location>
        <position position="287"/>
    </location>
    <ligand>
        <name>UDP-N-acetyl-alpha-D-glucosamine</name>
        <dbReference type="ChEBI" id="CHEBI:57705"/>
    </ligand>
</feature>
<name>A0A0R2U4E9_9GAMM</name>
<keyword evidence="6 10" id="KW-0573">Peptidoglycan synthesis</keyword>
<dbReference type="Gene3D" id="3.40.50.2000">
    <property type="entry name" value="Glycogen Phosphorylase B"/>
    <property type="match status" value="2"/>
</dbReference>
<evidence type="ECO:0000256" key="7">
    <source>
        <dbReference type="ARBA" id="ARBA00023136"/>
    </source>
</evidence>
<comment type="catalytic activity">
    <reaction evidence="10">
        <text>di-trans,octa-cis-undecaprenyl diphospho-N-acetyl-alpha-D-muramoyl-L-alanyl-D-glutamyl-meso-2,6-diaminopimeloyl-D-alanyl-D-alanine + UDP-N-acetyl-alpha-D-glucosamine = di-trans,octa-cis-undecaprenyl diphospho-[N-acetyl-alpha-D-glucosaminyl-(1-&gt;4)]-N-acetyl-alpha-D-muramoyl-L-alanyl-D-glutamyl-meso-2,6-diaminopimeloyl-D-alanyl-D-alanine + UDP + H(+)</text>
        <dbReference type="Rhea" id="RHEA:31227"/>
        <dbReference type="ChEBI" id="CHEBI:15378"/>
        <dbReference type="ChEBI" id="CHEBI:57705"/>
        <dbReference type="ChEBI" id="CHEBI:58223"/>
        <dbReference type="ChEBI" id="CHEBI:61387"/>
        <dbReference type="ChEBI" id="CHEBI:61388"/>
        <dbReference type="EC" id="2.4.1.227"/>
    </reaction>
</comment>
<feature type="domain" description="Glycosyltransferase family 28 N-terminal" evidence="11">
    <location>
        <begin position="1"/>
        <end position="137"/>
    </location>
</feature>
<evidence type="ECO:0000259" key="12">
    <source>
        <dbReference type="Pfam" id="PF04101"/>
    </source>
</evidence>
<keyword evidence="9 10" id="KW-0961">Cell wall biogenesis/degradation</keyword>
<protein>
    <recommendedName>
        <fullName evidence="10">UDP-N-acetylglucosamine--N-acetylmuramyl-(pentapeptide) pyrophosphoryl-undecaprenol N-acetylglucosamine transferase</fullName>
        <ecNumber evidence="10">2.4.1.227</ecNumber>
    </recommendedName>
    <alternativeName>
        <fullName evidence="10">Undecaprenyl-PP-MurNAc-pentapeptide-UDPGlcNAc GlcNAc transferase</fullName>
    </alternativeName>
</protein>
<keyword evidence="7 10" id="KW-0472">Membrane</keyword>
<dbReference type="Proteomes" id="UP000051213">
    <property type="component" value="Unassembled WGS sequence"/>
</dbReference>
<dbReference type="SUPFAM" id="SSF53756">
    <property type="entry name" value="UDP-Glycosyltransferase/glycogen phosphorylase"/>
    <property type="match status" value="1"/>
</dbReference>
<evidence type="ECO:0000256" key="6">
    <source>
        <dbReference type="ARBA" id="ARBA00022984"/>
    </source>
</evidence>
<dbReference type="PANTHER" id="PTHR21015">
    <property type="entry name" value="UDP-N-ACETYLGLUCOSAMINE--N-ACETYLMURAMYL-(PENTAPEPTIDE) PYROPHOSPHORYL-UNDECAPRENOL N-ACETYLGLUCOSAMINE TRANSFERASE 1"/>
    <property type="match status" value="1"/>
</dbReference>
<comment type="caution">
    <text evidence="10">Lacks conserved residue(s) required for the propagation of feature annotation.</text>
</comment>
<evidence type="ECO:0000256" key="10">
    <source>
        <dbReference type="HAMAP-Rule" id="MF_00033"/>
    </source>
</evidence>
<dbReference type="GO" id="GO:0051991">
    <property type="term" value="F:UDP-N-acetyl-D-glucosamine:N-acetylmuramoyl-L-alanyl-D-glutamyl-meso-2,6-diaminopimelyl-D-alanyl-D-alanine-diphosphoundecaprenol 4-beta-N-acetylglucosaminlytransferase activity"/>
    <property type="evidence" value="ECO:0007669"/>
    <property type="project" value="RHEA"/>
</dbReference>
<evidence type="ECO:0000256" key="5">
    <source>
        <dbReference type="ARBA" id="ARBA00022960"/>
    </source>
</evidence>
<evidence type="ECO:0000256" key="8">
    <source>
        <dbReference type="ARBA" id="ARBA00023306"/>
    </source>
</evidence>
<keyword evidence="4 10" id="KW-0808">Transferase</keyword>
<dbReference type="InterPro" id="IPR007235">
    <property type="entry name" value="Glyco_trans_28_C"/>
</dbReference>
<dbReference type="CDD" id="cd03785">
    <property type="entry name" value="GT28_MurG"/>
    <property type="match status" value="1"/>
</dbReference>
<comment type="similarity">
    <text evidence="10">Belongs to the glycosyltransferase 28 family. MurG subfamily.</text>
</comment>
<reference evidence="13 14" key="1">
    <citation type="submission" date="2015-10" db="EMBL/GenBank/DDBJ databases">
        <title>Metagenome-Assembled Genomes uncover a global brackish microbiome.</title>
        <authorList>
            <person name="Hugerth L.W."/>
            <person name="Larsson J."/>
            <person name="Alneberg J."/>
            <person name="Lindh M.V."/>
            <person name="Legrand C."/>
            <person name="Pinhassi J."/>
            <person name="Andersson A.F."/>
        </authorList>
    </citation>
    <scope>NUCLEOTIDE SEQUENCE [LARGE SCALE GENOMIC DNA]</scope>
    <source>
        <strain evidence="13">BACL26 MAG-121220-bin70</strain>
    </source>
</reference>
<dbReference type="GO" id="GO:0071555">
    <property type="term" value="P:cell wall organization"/>
    <property type="evidence" value="ECO:0007669"/>
    <property type="project" value="UniProtKB-KW"/>
</dbReference>
<keyword evidence="1 10" id="KW-1003">Cell membrane</keyword>
<comment type="function">
    <text evidence="10">Cell wall formation. Catalyzes the transfer of a GlcNAc subunit on undecaprenyl-pyrophosphoryl-MurNAc-pentapeptide (lipid intermediate I) to form undecaprenyl-pyrophosphoryl-MurNAc-(pentapeptide)GlcNAc (lipid intermediate II).</text>
</comment>
<dbReference type="Pfam" id="PF04101">
    <property type="entry name" value="Glyco_tran_28_C"/>
    <property type="match status" value="1"/>
</dbReference>
<feature type="binding site" evidence="10">
    <location>
        <position position="155"/>
    </location>
    <ligand>
        <name>UDP-N-acetyl-alpha-D-glucosamine</name>
        <dbReference type="ChEBI" id="CHEBI:57705"/>
    </ligand>
</feature>
<dbReference type="EC" id="2.4.1.227" evidence="10"/>
<accession>A0A0R2U4E9</accession>
<evidence type="ECO:0000313" key="13">
    <source>
        <dbReference type="EMBL" id="KRO93832.1"/>
    </source>
</evidence>
<dbReference type="Pfam" id="PF03033">
    <property type="entry name" value="Glyco_transf_28"/>
    <property type="match status" value="1"/>
</dbReference>
<comment type="subcellular location">
    <subcellularLocation>
        <location evidence="10">Cell membrane</location>
        <topology evidence="10">Peripheral membrane protein</topology>
        <orientation evidence="10">Cytoplasmic side</orientation>
    </subcellularLocation>
</comment>
<keyword evidence="5 10" id="KW-0133">Cell shape</keyword>
<dbReference type="PANTHER" id="PTHR21015:SF22">
    <property type="entry name" value="GLYCOSYLTRANSFERASE"/>
    <property type="match status" value="1"/>
</dbReference>